<dbReference type="PROSITE" id="PS00191">
    <property type="entry name" value="CYTOCHROME_B5_1"/>
    <property type="match status" value="1"/>
</dbReference>
<dbReference type="Gene3D" id="3.10.120.10">
    <property type="entry name" value="Cytochrome b5-like heme/steroid binding domain"/>
    <property type="match status" value="1"/>
</dbReference>
<keyword evidence="7" id="KW-0276">Fatty acid metabolism</keyword>
<evidence type="ECO:0000256" key="4">
    <source>
        <dbReference type="ARBA" id="ARBA00022679"/>
    </source>
</evidence>
<feature type="transmembrane region" description="Helical" evidence="13">
    <location>
        <begin position="617"/>
        <end position="636"/>
    </location>
</feature>
<evidence type="ECO:0000259" key="14">
    <source>
        <dbReference type="PROSITE" id="PS50255"/>
    </source>
</evidence>
<evidence type="ECO:0000256" key="7">
    <source>
        <dbReference type="ARBA" id="ARBA00022832"/>
    </source>
</evidence>
<evidence type="ECO:0000256" key="12">
    <source>
        <dbReference type="ARBA" id="ARBA00023160"/>
    </source>
</evidence>
<feature type="transmembrane region" description="Helical" evidence="13">
    <location>
        <begin position="197"/>
        <end position="218"/>
    </location>
</feature>
<accession>A0A7S0H5D9</accession>
<evidence type="ECO:0000256" key="2">
    <source>
        <dbReference type="ARBA" id="ARBA00022516"/>
    </source>
</evidence>
<feature type="transmembrane region" description="Helical" evidence="13">
    <location>
        <begin position="589"/>
        <end position="611"/>
    </location>
</feature>
<evidence type="ECO:0000256" key="10">
    <source>
        <dbReference type="ARBA" id="ARBA00023098"/>
    </source>
</evidence>
<keyword evidence="10" id="KW-0443">Lipid metabolism</keyword>
<dbReference type="Pfam" id="PF00487">
    <property type="entry name" value="FA_desaturase"/>
    <property type="match status" value="1"/>
</dbReference>
<keyword evidence="12" id="KW-0275">Fatty acid biosynthesis</keyword>
<dbReference type="GO" id="GO:0009922">
    <property type="term" value="F:fatty acid elongase activity"/>
    <property type="evidence" value="ECO:0007669"/>
    <property type="project" value="InterPro"/>
</dbReference>
<evidence type="ECO:0000256" key="1">
    <source>
        <dbReference type="ARBA" id="ARBA00004141"/>
    </source>
</evidence>
<dbReference type="GO" id="GO:0006636">
    <property type="term" value="P:unsaturated fatty acid biosynthetic process"/>
    <property type="evidence" value="ECO:0007669"/>
    <property type="project" value="UniProtKB-ARBA"/>
</dbReference>
<dbReference type="InterPro" id="IPR002076">
    <property type="entry name" value="ELO_fam"/>
</dbReference>
<keyword evidence="5 13" id="KW-0812">Transmembrane</keyword>
<proteinExistence type="predicted"/>
<dbReference type="InterPro" id="IPR005804">
    <property type="entry name" value="FA_desaturase_dom"/>
</dbReference>
<keyword evidence="6" id="KW-0479">Metal-binding</keyword>
<evidence type="ECO:0000313" key="15">
    <source>
        <dbReference type="EMBL" id="CAD8456903.1"/>
    </source>
</evidence>
<evidence type="ECO:0000256" key="3">
    <source>
        <dbReference type="ARBA" id="ARBA00022617"/>
    </source>
</evidence>
<feature type="domain" description="Cytochrome b5 heme-binding" evidence="14">
    <location>
        <begin position="345"/>
        <end position="431"/>
    </location>
</feature>
<evidence type="ECO:0000256" key="8">
    <source>
        <dbReference type="ARBA" id="ARBA00022989"/>
    </source>
</evidence>
<gene>
    <name evidence="15" type="ORF">LAMO00422_LOCUS15850</name>
</gene>
<evidence type="ECO:0000256" key="13">
    <source>
        <dbReference type="SAM" id="Phobius"/>
    </source>
</evidence>
<keyword evidence="11 13" id="KW-0472">Membrane</keyword>
<feature type="transmembrane region" description="Helical" evidence="13">
    <location>
        <begin position="154"/>
        <end position="173"/>
    </location>
</feature>
<dbReference type="InterPro" id="IPR012171">
    <property type="entry name" value="Fatty_acid_desaturase"/>
</dbReference>
<dbReference type="InterPro" id="IPR001199">
    <property type="entry name" value="Cyt_B5-like_heme/steroid-bd"/>
</dbReference>
<dbReference type="GO" id="GO:0042759">
    <property type="term" value="P:long-chain fatty acid biosynthetic process"/>
    <property type="evidence" value="ECO:0007669"/>
    <property type="project" value="UniProtKB-ARBA"/>
</dbReference>
<dbReference type="InterPro" id="IPR018506">
    <property type="entry name" value="Cyt_B5_heme-BS"/>
</dbReference>
<dbReference type="Pfam" id="PF01151">
    <property type="entry name" value="ELO"/>
    <property type="match status" value="1"/>
</dbReference>
<feature type="transmembrane region" description="Helical" evidence="13">
    <location>
        <begin position="480"/>
        <end position="501"/>
    </location>
</feature>
<feature type="transmembrane region" description="Helical" evidence="13">
    <location>
        <begin position="115"/>
        <end position="133"/>
    </location>
</feature>
<sequence length="758" mass="87211">MYGVYLAMFAAFFVSNYCKKKSKKGNKKEGDQPQPVSEARKSKAPAVKYSMGSKIGIWSAYFGVLSICVAWLMQDSKTMEMMRKDDSSLNTIVKAIVTDIEDFRYVSGDTRAGSWQFLVGVHVVYAGILQFITQVMKGIDQRISWAKPLSKAHNVLMTSLSLFMLVVLVYGGLRDGRFGSWDSFCCQKPKASGLIQWGMYVFYLSKMLEFIDTFLLILSKKKVILLHKVHHLTTMSLVWHSLETDLPSDILCGGLNCAVHTLMYAYYAFPDGNRWLRQYMTSSQILQFVFCLIGLVYAQIQRVLGSPCMGTSAAEWHGVIMYGVYLGMFMMFFYDNYCRKGKKNKSKKAQAEAKIEESKKEKHEVILHGKRVDVTNFLNKHPGGRKVLFIFRDRDATEQFEAYHSTRAKKWLKALPKREVLKTDFLISETKMAKDFAKMVNMFKEKGFYRPHLIEEIVKVLMVFGPYIVGHYLLFNGSPLAAAFLMGFGLYYGGWVSHDYLHHAVIKGGKKGDETTGAVVPINNVMGYVIGFMQGYEVDWWRARHNTHHVVTNEDGNDPDIKTAPVLVFVRNSPTIAKGLNMIQRWQQYYYLPVMCILDFYWRLESIAYILIRMPKYYKQFALMLGHIIWTAYAFYGNYRYLVIMSLFRGFLTGTIVFSTHYGEDILDKNHNMTLVEQTSKTSRNITGGYIADLLTGFISLQTEHHLFPMMPTANLAKARPYVMKFFKEHGLEYREGNIIECVRYNIRALRYDHVLHG</sequence>
<feature type="transmembrane region" description="Helical" evidence="13">
    <location>
        <begin position="316"/>
        <end position="337"/>
    </location>
</feature>
<dbReference type="GO" id="GO:0016717">
    <property type="term" value="F:oxidoreductase activity, acting on paired donors, with oxidation of a pair of donors resulting in the reduction of molecular oxygen to two molecules of water"/>
    <property type="evidence" value="ECO:0007669"/>
    <property type="project" value="TreeGrafter"/>
</dbReference>
<feature type="transmembrane region" description="Helical" evidence="13">
    <location>
        <begin position="55"/>
        <end position="73"/>
    </location>
</feature>
<protein>
    <recommendedName>
        <fullName evidence="14">Cytochrome b5 heme-binding domain-containing protein</fullName>
    </recommendedName>
</protein>
<dbReference type="EMBL" id="HBEM01023275">
    <property type="protein sequence ID" value="CAD8456903.1"/>
    <property type="molecule type" value="Transcribed_RNA"/>
</dbReference>
<keyword evidence="2" id="KW-0444">Lipid biosynthesis</keyword>
<keyword evidence="4" id="KW-0808">Transferase</keyword>
<name>A0A7S0H5D9_9EUKA</name>
<reference evidence="15" key="1">
    <citation type="submission" date="2021-01" db="EMBL/GenBank/DDBJ databases">
        <authorList>
            <person name="Corre E."/>
            <person name="Pelletier E."/>
            <person name="Niang G."/>
            <person name="Scheremetjew M."/>
            <person name="Finn R."/>
            <person name="Kale V."/>
            <person name="Holt S."/>
            <person name="Cochrane G."/>
            <person name="Meng A."/>
            <person name="Brown T."/>
            <person name="Cohen L."/>
        </authorList>
    </citation>
    <scope>NUCLEOTIDE SEQUENCE</scope>
    <source>
        <strain evidence="15">CCMP2058</strain>
    </source>
</reference>
<keyword evidence="8 13" id="KW-1133">Transmembrane helix</keyword>
<dbReference type="PROSITE" id="PS50255">
    <property type="entry name" value="CYTOCHROME_B5_2"/>
    <property type="match status" value="1"/>
</dbReference>
<dbReference type="GO" id="GO:0016020">
    <property type="term" value="C:membrane"/>
    <property type="evidence" value="ECO:0007669"/>
    <property type="project" value="UniProtKB-SubCell"/>
</dbReference>
<dbReference type="PANTHER" id="PTHR19353:SF19">
    <property type="entry name" value="DELTA(5) FATTY ACID DESATURASE C-RELATED"/>
    <property type="match status" value="1"/>
</dbReference>
<evidence type="ECO:0000256" key="9">
    <source>
        <dbReference type="ARBA" id="ARBA00023004"/>
    </source>
</evidence>
<keyword evidence="3" id="KW-0349">Heme</keyword>
<dbReference type="AlphaFoldDB" id="A0A7S0H5D9"/>
<feature type="transmembrane region" description="Helical" evidence="13">
    <location>
        <begin position="285"/>
        <end position="304"/>
    </location>
</feature>
<organism evidence="15">
    <name type="scientific">Amorphochlora amoebiformis</name>
    <dbReference type="NCBI Taxonomy" id="1561963"/>
    <lineage>
        <taxon>Eukaryota</taxon>
        <taxon>Sar</taxon>
        <taxon>Rhizaria</taxon>
        <taxon>Cercozoa</taxon>
        <taxon>Chlorarachniophyceae</taxon>
        <taxon>Amorphochlora</taxon>
    </lineage>
</organism>
<dbReference type="InterPro" id="IPR036400">
    <property type="entry name" value="Cyt_B5-like_heme/steroid_sf"/>
</dbReference>
<dbReference type="PANTHER" id="PTHR19353">
    <property type="entry name" value="FATTY ACID DESATURASE 2"/>
    <property type="match status" value="1"/>
</dbReference>
<dbReference type="SUPFAM" id="SSF55856">
    <property type="entry name" value="Cytochrome b5-like heme/steroid binding domain"/>
    <property type="match status" value="1"/>
</dbReference>
<keyword evidence="9" id="KW-0408">Iron</keyword>
<dbReference type="GO" id="GO:0046872">
    <property type="term" value="F:metal ion binding"/>
    <property type="evidence" value="ECO:0007669"/>
    <property type="project" value="UniProtKB-KW"/>
</dbReference>
<dbReference type="GO" id="GO:0020037">
    <property type="term" value="F:heme binding"/>
    <property type="evidence" value="ECO:0007669"/>
    <property type="project" value="InterPro"/>
</dbReference>
<comment type="subcellular location">
    <subcellularLocation>
        <location evidence="1">Membrane</location>
        <topology evidence="1">Multi-pass membrane protein</topology>
    </subcellularLocation>
</comment>
<evidence type="ECO:0000256" key="5">
    <source>
        <dbReference type="ARBA" id="ARBA00022692"/>
    </source>
</evidence>
<evidence type="ECO:0000256" key="6">
    <source>
        <dbReference type="ARBA" id="ARBA00022723"/>
    </source>
</evidence>
<dbReference type="CDD" id="cd03506">
    <property type="entry name" value="Delta6-FADS-like"/>
    <property type="match status" value="1"/>
</dbReference>
<evidence type="ECO:0000256" key="11">
    <source>
        <dbReference type="ARBA" id="ARBA00023136"/>
    </source>
</evidence>
<dbReference type="Pfam" id="PF00173">
    <property type="entry name" value="Cyt-b5"/>
    <property type="match status" value="1"/>
</dbReference>